<feature type="transmembrane region" description="Helical" evidence="1">
    <location>
        <begin position="6"/>
        <end position="39"/>
    </location>
</feature>
<gene>
    <name evidence="2" type="ORF">NMU03_16540</name>
</gene>
<proteinExistence type="predicted"/>
<dbReference type="PIRSF" id="PIRSF016789">
    <property type="entry name" value="DUF454"/>
    <property type="match status" value="1"/>
</dbReference>
<protein>
    <submittedName>
        <fullName evidence="2">YbaN family protein</fullName>
    </submittedName>
</protein>
<accession>A0ABY5I5B1</accession>
<feature type="transmembrane region" description="Helical" evidence="1">
    <location>
        <begin position="74"/>
        <end position="90"/>
    </location>
</feature>
<dbReference type="InterPro" id="IPR007401">
    <property type="entry name" value="DUF454"/>
</dbReference>
<dbReference type="EMBL" id="CP101620">
    <property type="protein sequence ID" value="UTY39150.1"/>
    <property type="molecule type" value="Genomic_DNA"/>
</dbReference>
<name>A0ABY5I5B1_9FIRM</name>
<keyword evidence="1" id="KW-0472">Membrane</keyword>
<dbReference type="PROSITE" id="PS51257">
    <property type="entry name" value="PROKAR_LIPOPROTEIN"/>
    <property type="match status" value="1"/>
</dbReference>
<evidence type="ECO:0000313" key="3">
    <source>
        <dbReference type="Proteomes" id="UP001060112"/>
    </source>
</evidence>
<dbReference type="Proteomes" id="UP001060112">
    <property type="component" value="Chromosome"/>
</dbReference>
<dbReference type="Pfam" id="PF04304">
    <property type="entry name" value="DUF454"/>
    <property type="match status" value="1"/>
</dbReference>
<sequence>MKYIYLFIGMMSLALGCIGIVLPILPTTPFLLLAGFCFARSSKRVHQWFVSSKIYQKHLDSFVKRRAMTLKTKVCILSFASIMLAFPLILTDLLLLRLLIIGLYCFKYYYFLVKIETIKAPQESI</sequence>
<organism evidence="2 3">
    <name type="scientific">Allocoprobacillus halotolerans</name>
    <dbReference type="NCBI Taxonomy" id="2944914"/>
    <lineage>
        <taxon>Bacteria</taxon>
        <taxon>Bacillati</taxon>
        <taxon>Bacillota</taxon>
        <taxon>Erysipelotrichia</taxon>
        <taxon>Erysipelotrichales</taxon>
        <taxon>Erysipelotrichaceae</taxon>
        <taxon>Allocoprobacillus</taxon>
    </lineage>
</organism>
<evidence type="ECO:0000313" key="2">
    <source>
        <dbReference type="EMBL" id="UTY39150.1"/>
    </source>
</evidence>
<reference evidence="2" key="1">
    <citation type="submission" date="2022-07" db="EMBL/GenBank/DDBJ databases">
        <title>Faecal culturing of patients with breast cancer.</title>
        <authorList>
            <person name="Teng N.M.Y."/>
            <person name="Kiu R."/>
            <person name="Evans R."/>
            <person name="Baker D.J."/>
            <person name="Zenner C."/>
            <person name="Robinson S.D."/>
            <person name="Hall L.J."/>
        </authorList>
    </citation>
    <scope>NUCLEOTIDE SEQUENCE</scope>
    <source>
        <strain evidence="2">LH1062</strain>
    </source>
</reference>
<dbReference type="PANTHER" id="PTHR35813:SF1">
    <property type="entry name" value="INNER MEMBRANE PROTEIN YBAN"/>
    <property type="match status" value="1"/>
</dbReference>
<keyword evidence="3" id="KW-1185">Reference proteome</keyword>
<dbReference type="PANTHER" id="PTHR35813">
    <property type="entry name" value="INNER MEMBRANE PROTEIN YBAN"/>
    <property type="match status" value="1"/>
</dbReference>
<keyword evidence="1" id="KW-0812">Transmembrane</keyword>
<keyword evidence="1" id="KW-1133">Transmembrane helix</keyword>
<dbReference type="RefSeq" id="WP_290140058.1">
    <property type="nucleotide sequence ID" value="NZ_CP101620.1"/>
</dbReference>
<evidence type="ECO:0000256" key="1">
    <source>
        <dbReference type="SAM" id="Phobius"/>
    </source>
</evidence>